<dbReference type="CDD" id="cd18787">
    <property type="entry name" value="SF2_C_DEAD"/>
    <property type="match status" value="1"/>
</dbReference>
<gene>
    <name evidence="12" type="ORF">EUGRSUZ_B03365</name>
</gene>
<evidence type="ECO:0000259" key="9">
    <source>
        <dbReference type="PROSITE" id="PS51192"/>
    </source>
</evidence>
<evidence type="ECO:0000259" key="10">
    <source>
        <dbReference type="PROSITE" id="PS51194"/>
    </source>
</evidence>
<feature type="short sequence motif" description="Q motif" evidence="7">
    <location>
        <begin position="95"/>
        <end position="123"/>
    </location>
</feature>
<dbReference type="GO" id="GO:0003729">
    <property type="term" value="F:mRNA binding"/>
    <property type="evidence" value="ECO:0000318"/>
    <property type="project" value="GO_Central"/>
</dbReference>
<feature type="domain" description="Helicase C-terminal" evidence="10">
    <location>
        <begin position="458"/>
        <end position="621"/>
    </location>
</feature>
<feature type="region of interest" description="Disordered" evidence="8">
    <location>
        <begin position="359"/>
        <end position="382"/>
    </location>
</feature>
<dbReference type="InterPro" id="IPR027417">
    <property type="entry name" value="P-loop_NTPase"/>
</dbReference>
<feature type="compositionally biased region" description="Acidic residues" evidence="8">
    <location>
        <begin position="321"/>
        <end position="330"/>
    </location>
</feature>
<keyword evidence="5" id="KW-0067">ATP-binding</keyword>
<dbReference type="KEGG" id="egr:104433561"/>
<evidence type="ECO:0000256" key="3">
    <source>
        <dbReference type="ARBA" id="ARBA00022801"/>
    </source>
</evidence>
<dbReference type="SUPFAM" id="SSF52540">
    <property type="entry name" value="P-loop containing nucleoside triphosphate hydrolases"/>
    <property type="match status" value="1"/>
</dbReference>
<reference evidence="12" key="1">
    <citation type="submission" date="2013-07" db="EMBL/GenBank/DDBJ databases">
        <title>The genome of Eucalyptus grandis.</title>
        <authorList>
            <person name="Schmutz J."/>
            <person name="Hayes R."/>
            <person name="Myburg A."/>
            <person name="Tuskan G."/>
            <person name="Grattapaglia D."/>
            <person name="Rokhsar D.S."/>
        </authorList>
    </citation>
    <scope>NUCLEOTIDE SEQUENCE</scope>
    <source>
        <tissue evidence="12">Leaf extractions</tissue>
    </source>
</reference>
<dbReference type="InterPro" id="IPR014001">
    <property type="entry name" value="Helicase_ATP-bd"/>
</dbReference>
<dbReference type="InParanoid" id="A0A059D8L1"/>
<dbReference type="Gramene" id="KCW86756">
    <property type="protein sequence ID" value="KCW86756"/>
    <property type="gene ID" value="EUGRSUZ_B03365"/>
</dbReference>
<organism evidence="12">
    <name type="scientific">Eucalyptus grandis</name>
    <name type="common">Flooded gum</name>
    <dbReference type="NCBI Taxonomy" id="71139"/>
    <lineage>
        <taxon>Eukaryota</taxon>
        <taxon>Viridiplantae</taxon>
        <taxon>Streptophyta</taxon>
        <taxon>Embryophyta</taxon>
        <taxon>Tracheophyta</taxon>
        <taxon>Spermatophyta</taxon>
        <taxon>Magnoliopsida</taxon>
        <taxon>eudicotyledons</taxon>
        <taxon>Gunneridae</taxon>
        <taxon>Pentapetalae</taxon>
        <taxon>rosids</taxon>
        <taxon>malvids</taxon>
        <taxon>Myrtales</taxon>
        <taxon>Myrtaceae</taxon>
        <taxon>Myrtoideae</taxon>
        <taxon>Eucalypteae</taxon>
        <taxon>Eucalyptus</taxon>
    </lineage>
</organism>
<keyword evidence="6" id="KW-0694">RNA-binding</keyword>
<name>A0A059D8L1_EUCGR</name>
<sequence>MLLHRSASILHFRKLSPPPPRQLLAQLDRFRSSSLFLSFSPPSSSASSPPPSSPRRSPSLWPIGRLHVRARSSAAAAAVATAGNGGETFYAEEGVSWKSVGVSDRLSRALSDAGIERPSLVQASSVPSILSGKDVIIAAETGSGKTHSYLVPLIDRLCDAHDVGAGKESNSHSKILLVLCPNVMLCEQVVRMASNLRGEDGESLLRVAAVCGRNGWPVNKQDIIVSTPAALLNNIDHKAHCPDFLRGVQYVVFDEADMLLCGSFQNQVIRLINMLRFDEKLLSRKKNSVPHQPIATNPDSALPSVLEDDEEIESVAYMSSLDEEEDSEDVDPPHQPLAMSPDSALPSVLEEDEQIESVAYMSSSDEEEDSEDVDPAEFRDENKEGHLKRRDWRRVRKTYARSKQYIFVAATLPANGKKTAGAVLKKMFPDASWISGNYLHYHNPRLEHQWIEVDVDTQVDALIEAVKKGSKTSTDCSGVSRTMVFANTVESVEAVANIMEGAGIDCYRYHKDSSLEQRAETIVYFRERGGILVCTDAAARGLDVPNVSHVIQADFATSAVDFLHRVGRTARAGHFGVITSLYTRSNRDLVDAVRQAGKLGQPLEMAFSRKRSFRNKLKKKRGLSKSGASGAEMSRA</sequence>
<protein>
    <recommendedName>
        <fullName evidence="1">RNA helicase</fullName>
        <ecNumber evidence="1">3.6.4.13</ecNumber>
    </recommendedName>
</protein>
<dbReference type="AlphaFoldDB" id="A0A059D8L1"/>
<dbReference type="PROSITE" id="PS51194">
    <property type="entry name" value="HELICASE_CTER"/>
    <property type="match status" value="1"/>
</dbReference>
<dbReference type="InterPro" id="IPR001650">
    <property type="entry name" value="Helicase_C-like"/>
</dbReference>
<dbReference type="InterPro" id="IPR011545">
    <property type="entry name" value="DEAD/DEAH_box_helicase_dom"/>
</dbReference>
<dbReference type="InterPro" id="IPR044742">
    <property type="entry name" value="DEAD/DEAH_RhlB"/>
</dbReference>
<feature type="compositionally biased region" description="Low complexity" evidence="8">
    <location>
        <begin position="624"/>
        <end position="636"/>
    </location>
</feature>
<feature type="domain" description="Helicase ATP-binding" evidence="9">
    <location>
        <begin position="126"/>
        <end position="430"/>
    </location>
</feature>
<dbReference type="FunCoup" id="A0A059D8L1">
    <property type="interactions" value="437"/>
</dbReference>
<evidence type="ECO:0000256" key="2">
    <source>
        <dbReference type="ARBA" id="ARBA00022741"/>
    </source>
</evidence>
<dbReference type="InterPro" id="IPR014014">
    <property type="entry name" value="RNA_helicase_DEAD_Q_motif"/>
</dbReference>
<evidence type="ECO:0000256" key="5">
    <source>
        <dbReference type="ARBA" id="ARBA00022840"/>
    </source>
</evidence>
<feature type="region of interest" description="Disordered" evidence="8">
    <location>
        <begin position="321"/>
        <end position="342"/>
    </location>
</feature>
<dbReference type="SMART" id="SM00487">
    <property type="entry name" value="DEXDc"/>
    <property type="match status" value="1"/>
</dbReference>
<evidence type="ECO:0000259" key="11">
    <source>
        <dbReference type="PROSITE" id="PS51195"/>
    </source>
</evidence>
<dbReference type="EC" id="3.6.4.13" evidence="1"/>
<dbReference type="Gene3D" id="3.40.50.300">
    <property type="entry name" value="P-loop containing nucleotide triphosphate hydrolases"/>
    <property type="match status" value="2"/>
</dbReference>
<dbReference type="GO" id="GO:0003724">
    <property type="term" value="F:RNA helicase activity"/>
    <property type="evidence" value="ECO:0000318"/>
    <property type="project" value="GO_Central"/>
</dbReference>
<dbReference type="PANTHER" id="PTHR47958">
    <property type="entry name" value="ATP-DEPENDENT RNA HELICASE DBP3"/>
    <property type="match status" value="1"/>
</dbReference>
<dbReference type="STRING" id="71139.A0A059D8L1"/>
<dbReference type="PROSITE" id="PS51195">
    <property type="entry name" value="Q_MOTIF"/>
    <property type="match status" value="1"/>
</dbReference>
<keyword evidence="3" id="KW-0378">Hydrolase</keyword>
<dbReference type="PROSITE" id="PS51192">
    <property type="entry name" value="HELICASE_ATP_BIND_1"/>
    <property type="match status" value="1"/>
</dbReference>
<feature type="compositionally biased region" description="Basic residues" evidence="8">
    <location>
        <begin position="614"/>
        <end position="623"/>
    </location>
</feature>
<dbReference type="Pfam" id="PF00271">
    <property type="entry name" value="Helicase_C"/>
    <property type="match status" value="1"/>
</dbReference>
<dbReference type="OrthoDB" id="10256233at2759"/>
<accession>A0A059D8L1</accession>
<dbReference type="Pfam" id="PF00270">
    <property type="entry name" value="DEAD"/>
    <property type="match status" value="1"/>
</dbReference>
<dbReference type="GO" id="GO:0005524">
    <property type="term" value="F:ATP binding"/>
    <property type="evidence" value="ECO:0007669"/>
    <property type="project" value="UniProtKB-KW"/>
</dbReference>
<evidence type="ECO:0000313" key="12">
    <source>
        <dbReference type="EMBL" id="KCW86756.1"/>
    </source>
</evidence>
<dbReference type="SMART" id="SM00490">
    <property type="entry name" value="HELICc"/>
    <property type="match status" value="1"/>
</dbReference>
<keyword evidence="4" id="KW-0347">Helicase</keyword>
<evidence type="ECO:0000256" key="8">
    <source>
        <dbReference type="SAM" id="MobiDB-lite"/>
    </source>
</evidence>
<feature type="compositionally biased region" description="Acidic residues" evidence="8">
    <location>
        <begin position="364"/>
        <end position="375"/>
    </location>
</feature>
<dbReference type="eggNOG" id="KOG0333">
    <property type="taxonomic scope" value="Eukaryota"/>
</dbReference>
<dbReference type="OMA" id="DFQQKGG"/>
<feature type="domain" description="DEAD-box RNA helicase Q" evidence="11">
    <location>
        <begin position="95"/>
        <end position="123"/>
    </location>
</feature>
<evidence type="ECO:0000256" key="4">
    <source>
        <dbReference type="ARBA" id="ARBA00022806"/>
    </source>
</evidence>
<dbReference type="EMBL" id="KK198754">
    <property type="protein sequence ID" value="KCW86756.1"/>
    <property type="molecule type" value="Genomic_DNA"/>
</dbReference>
<feature type="region of interest" description="Disordered" evidence="8">
    <location>
        <begin position="614"/>
        <end position="636"/>
    </location>
</feature>
<dbReference type="GO" id="GO:0009507">
    <property type="term" value="C:chloroplast"/>
    <property type="evidence" value="ECO:0000318"/>
    <property type="project" value="GO_Central"/>
</dbReference>
<feature type="region of interest" description="Disordered" evidence="8">
    <location>
        <begin position="287"/>
        <end position="306"/>
    </location>
</feature>
<evidence type="ECO:0000256" key="6">
    <source>
        <dbReference type="ARBA" id="ARBA00022884"/>
    </source>
</evidence>
<dbReference type="GO" id="GO:0016787">
    <property type="term" value="F:hydrolase activity"/>
    <property type="evidence" value="ECO:0007669"/>
    <property type="project" value="UniProtKB-KW"/>
</dbReference>
<dbReference type="CDD" id="cd00268">
    <property type="entry name" value="DEADc"/>
    <property type="match status" value="1"/>
</dbReference>
<proteinExistence type="predicted"/>
<keyword evidence="2" id="KW-0547">Nucleotide-binding</keyword>
<evidence type="ECO:0000256" key="7">
    <source>
        <dbReference type="PROSITE-ProRule" id="PRU00552"/>
    </source>
</evidence>
<evidence type="ECO:0000256" key="1">
    <source>
        <dbReference type="ARBA" id="ARBA00012552"/>
    </source>
</evidence>